<dbReference type="Proteomes" id="UP000827549">
    <property type="component" value="Chromosome 3"/>
</dbReference>
<feature type="compositionally biased region" description="Pro residues" evidence="1">
    <location>
        <begin position="21"/>
        <end position="33"/>
    </location>
</feature>
<dbReference type="AlphaFoldDB" id="A0AAF0YB84"/>
<proteinExistence type="predicted"/>
<dbReference type="EMBL" id="CP086716">
    <property type="protein sequence ID" value="WOO80453.1"/>
    <property type="molecule type" value="Genomic_DNA"/>
</dbReference>
<feature type="region of interest" description="Disordered" evidence="1">
    <location>
        <begin position="1"/>
        <end position="33"/>
    </location>
</feature>
<gene>
    <name evidence="2" type="ORF">LOC62_03G003972</name>
</gene>
<accession>A0AAF0YB84</accession>
<dbReference type="RefSeq" id="XP_062626485.1">
    <property type="nucleotide sequence ID" value="XM_062770501.1"/>
</dbReference>
<reference evidence="2" key="1">
    <citation type="submission" date="2023-10" db="EMBL/GenBank/DDBJ databases">
        <authorList>
            <person name="Noh H."/>
        </authorList>
    </citation>
    <scope>NUCLEOTIDE SEQUENCE</scope>
    <source>
        <strain evidence="2">DUCC4014</strain>
    </source>
</reference>
<dbReference type="GeneID" id="87807213"/>
<keyword evidence="3" id="KW-1185">Reference proteome</keyword>
<organism evidence="2 3">
    <name type="scientific">Vanrija pseudolonga</name>
    <dbReference type="NCBI Taxonomy" id="143232"/>
    <lineage>
        <taxon>Eukaryota</taxon>
        <taxon>Fungi</taxon>
        <taxon>Dikarya</taxon>
        <taxon>Basidiomycota</taxon>
        <taxon>Agaricomycotina</taxon>
        <taxon>Tremellomycetes</taxon>
        <taxon>Trichosporonales</taxon>
        <taxon>Trichosporonaceae</taxon>
        <taxon>Vanrija</taxon>
    </lineage>
</organism>
<evidence type="ECO:0000313" key="3">
    <source>
        <dbReference type="Proteomes" id="UP000827549"/>
    </source>
</evidence>
<protein>
    <submittedName>
        <fullName evidence="2">Uncharacterized protein</fullName>
    </submittedName>
</protein>
<name>A0AAF0YB84_9TREE</name>
<evidence type="ECO:0000256" key="1">
    <source>
        <dbReference type="SAM" id="MobiDB-lite"/>
    </source>
</evidence>
<evidence type="ECO:0000313" key="2">
    <source>
        <dbReference type="EMBL" id="WOO80453.1"/>
    </source>
</evidence>
<sequence length="228" mass="24541">MEAPRPDTELAPGASATTQLPEPPTASNPPQPAVAPMHAIRLVFEPPLATRPADRVSHVADLPEPFVGPLPGVIASNDESYDKTAAALLVECDKVGARVAESTGESERVVITVGEAIMEGRNWAGFQAKKGSFRLVAKLTDDVANSNELTTEMSIYGYLQTRGLVGAVVPFHYGLFVSSQPAREDLLKRKKRHRLVSAEGEVTVFCVLLEDCGVEPKMEAERLPLADK</sequence>